<dbReference type="Gene3D" id="2.40.10.10">
    <property type="entry name" value="Trypsin-like serine proteases"/>
    <property type="match status" value="2"/>
</dbReference>
<dbReference type="EMBL" id="AWGB01000008">
    <property type="protein sequence ID" value="ESQ93436.1"/>
    <property type="molecule type" value="Genomic_DNA"/>
</dbReference>
<dbReference type="PANTHER" id="PTHR43019:SF23">
    <property type="entry name" value="PROTEASE DO-LIKE 5, CHLOROPLASTIC"/>
    <property type="match status" value="1"/>
</dbReference>
<evidence type="ECO:0000256" key="1">
    <source>
        <dbReference type="SAM" id="MobiDB-lite"/>
    </source>
</evidence>
<dbReference type="GO" id="GO:0006508">
    <property type="term" value="P:proteolysis"/>
    <property type="evidence" value="ECO:0007669"/>
    <property type="project" value="InterPro"/>
</dbReference>
<dbReference type="eggNOG" id="COG0265">
    <property type="taxonomic scope" value="Bacteria"/>
</dbReference>
<keyword evidence="2" id="KW-0812">Transmembrane</keyword>
<comment type="caution">
    <text evidence="4">The sequence shown here is derived from an EMBL/GenBank/DDBJ whole genome shotgun (WGS) entry which is preliminary data.</text>
</comment>
<dbReference type="GO" id="GO:0004252">
    <property type="term" value="F:serine-type endopeptidase activity"/>
    <property type="evidence" value="ECO:0007669"/>
    <property type="project" value="InterPro"/>
</dbReference>
<dbReference type="AlphaFoldDB" id="V4PYG2"/>
<dbReference type="Proteomes" id="UP000017837">
    <property type="component" value="Unassembled WGS sequence"/>
</dbReference>
<reference evidence="4 5" key="1">
    <citation type="journal article" date="2014" name="Nature">
        <title>Sequential evolution of bacterial morphology by co-option of a developmental regulator.</title>
        <authorList>
            <person name="Jiang C."/>
            <person name="Brown P.J."/>
            <person name="Ducret A."/>
            <person name="Brun Y.V."/>
        </authorList>
    </citation>
    <scope>NUCLEOTIDE SEQUENCE [LARGE SCALE GENOMIC DNA]</scope>
    <source>
        <strain evidence="4 5">DSM 16100</strain>
    </source>
</reference>
<accession>V4PYG2</accession>
<name>V4PYG2_9CAUL</name>
<keyword evidence="5" id="KW-1185">Reference proteome</keyword>
<sequence>MVMAAASLLCLTTASLPSLGWAQSDSAESNPSIAQQIADSDLQPVNSTKALRSSEQSVVRVLVVYRGYGGVPLDTVGMGSGFVVAPGYIVTNYHVIQVPPEASSADIYIVPHKDSGASYQPVQLVKPWVEGDLALLAAPGLKIPPLKLYLTPYKNERVVSMGYPDVTDHLLNRSGTALLEPADAYVTQGSIALFASTNPDGSRVETLFHTAPINHGNSGGPLLNECGQVVGVNTWTAPSTMSAGGNLDISAGQFVATHVSALNTFLSSAGVSPGLVSAPCYAKSEDEIVKDDALSRVLAAAAEAQVQRLAEQKKAEADRATLERLQLGAMIVLSGLVLVLIGLIIRREILHRAEIHRKEHGAPTAFSDEAPSESPKPGKTKPVRAERVRTDHLEKVRTAITSRVKHPIPWGWIFLAAVIIIAVATFLIKDHDIYRRLTKPKVAAPVAAAAAVHMVCAIDKAASSNPLSDAGPVEFDFDAIHACVNDRTPYEPQANGTLLRFTTGDANPVAARMELAADATTFIRYEYRMEPAQYAAFKGQMSALGSFRCSAHADQGALTALADNLARVRGLSQTYLTMAPETKTVWRCAPQTGQG</sequence>
<evidence type="ECO:0000313" key="5">
    <source>
        <dbReference type="Proteomes" id="UP000017837"/>
    </source>
</evidence>
<feature type="transmembrane region" description="Helical" evidence="2">
    <location>
        <begin position="410"/>
        <end position="428"/>
    </location>
</feature>
<feature type="signal peptide" evidence="3">
    <location>
        <begin position="1"/>
        <end position="22"/>
    </location>
</feature>
<evidence type="ECO:0000256" key="3">
    <source>
        <dbReference type="SAM" id="SignalP"/>
    </source>
</evidence>
<dbReference type="Pfam" id="PF13365">
    <property type="entry name" value="Trypsin_2"/>
    <property type="match status" value="1"/>
</dbReference>
<gene>
    <name evidence="4" type="ORF">ABENE_05905</name>
</gene>
<dbReference type="PRINTS" id="PR00834">
    <property type="entry name" value="PROTEASES2C"/>
</dbReference>
<protein>
    <recommendedName>
        <fullName evidence="6">Serine protease</fullName>
    </recommendedName>
</protein>
<feature type="chain" id="PRO_5004727590" description="Serine protease" evidence="3">
    <location>
        <begin position="23"/>
        <end position="595"/>
    </location>
</feature>
<feature type="region of interest" description="Disordered" evidence="1">
    <location>
        <begin position="361"/>
        <end position="386"/>
    </location>
</feature>
<proteinExistence type="predicted"/>
<dbReference type="SUPFAM" id="SSF50494">
    <property type="entry name" value="Trypsin-like serine proteases"/>
    <property type="match status" value="1"/>
</dbReference>
<dbReference type="PATRIC" id="fig|1121022.4.peg.1175"/>
<evidence type="ECO:0000313" key="4">
    <source>
        <dbReference type="EMBL" id="ESQ93436.1"/>
    </source>
</evidence>
<keyword evidence="3" id="KW-0732">Signal</keyword>
<dbReference type="InterPro" id="IPR001940">
    <property type="entry name" value="Peptidase_S1C"/>
</dbReference>
<evidence type="ECO:0008006" key="6">
    <source>
        <dbReference type="Google" id="ProtNLM"/>
    </source>
</evidence>
<dbReference type="PANTHER" id="PTHR43019">
    <property type="entry name" value="SERINE ENDOPROTEASE DEGS"/>
    <property type="match status" value="1"/>
</dbReference>
<dbReference type="InterPro" id="IPR043504">
    <property type="entry name" value="Peptidase_S1_PA_chymotrypsin"/>
</dbReference>
<dbReference type="STRING" id="1121022.GCA_000376105_00829"/>
<keyword evidence="2" id="KW-1133">Transmembrane helix</keyword>
<dbReference type="InterPro" id="IPR009003">
    <property type="entry name" value="Peptidase_S1_PA"/>
</dbReference>
<feature type="transmembrane region" description="Helical" evidence="2">
    <location>
        <begin position="325"/>
        <end position="345"/>
    </location>
</feature>
<dbReference type="RefSeq" id="WP_018080496.1">
    <property type="nucleotide sequence ID" value="NZ_AQWM01000002.1"/>
</dbReference>
<evidence type="ECO:0000256" key="2">
    <source>
        <dbReference type="SAM" id="Phobius"/>
    </source>
</evidence>
<organism evidence="4 5">
    <name type="scientific">Asticcacaulis benevestitus DSM 16100 = ATCC BAA-896</name>
    <dbReference type="NCBI Taxonomy" id="1121022"/>
    <lineage>
        <taxon>Bacteria</taxon>
        <taxon>Pseudomonadati</taxon>
        <taxon>Pseudomonadota</taxon>
        <taxon>Alphaproteobacteria</taxon>
        <taxon>Caulobacterales</taxon>
        <taxon>Caulobacteraceae</taxon>
        <taxon>Asticcacaulis</taxon>
    </lineage>
</organism>
<keyword evidence="2" id="KW-0472">Membrane</keyword>